<dbReference type="GO" id="GO:0003700">
    <property type="term" value="F:DNA-binding transcription factor activity"/>
    <property type="evidence" value="ECO:0007669"/>
    <property type="project" value="InterPro"/>
</dbReference>
<dbReference type="NCBIfam" id="NF000989">
    <property type="entry name" value="PRK00103.2-3"/>
    <property type="match status" value="1"/>
</dbReference>
<comment type="similarity">
    <text evidence="4 5">Belongs to the RNA methyltransferase RlmH family.</text>
</comment>
<keyword evidence="1 5" id="KW-0489">Methyltransferase</keyword>
<dbReference type="GO" id="GO:0005737">
    <property type="term" value="C:cytoplasm"/>
    <property type="evidence" value="ECO:0007669"/>
    <property type="project" value="UniProtKB-SubCell"/>
</dbReference>
<evidence type="ECO:0000256" key="1">
    <source>
        <dbReference type="ARBA" id="ARBA00022603"/>
    </source>
</evidence>
<dbReference type="PROSITE" id="PS51080">
    <property type="entry name" value="CTF_NFI_2"/>
    <property type="match status" value="1"/>
</dbReference>
<dbReference type="EMBL" id="LC066395">
    <property type="protein sequence ID" value="BAT30913.1"/>
    <property type="molecule type" value="Genomic_DNA"/>
</dbReference>
<keyword evidence="3 5" id="KW-0949">S-adenosyl-L-methionine</keyword>
<dbReference type="GO" id="GO:0070038">
    <property type="term" value="F:rRNA (pseudouridine-N3-)-methyltransferase activity"/>
    <property type="evidence" value="ECO:0007669"/>
    <property type="project" value="UniProtKB-UniRule"/>
</dbReference>
<evidence type="ECO:0000256" key="2">
    <source>
        <dbReference type="ARBA" id="ARBA00022679"/>
    </source>
</evidence>
<dbReference type="PANTHER" id="PTHR33603">
    <property type="entry name" value="METHYLTRANSFERASE"/>
    <property type="match status" value="1"/>
</dbReference>
<name>A0A0N7KYX2_9HYPH</name>
<dbReference type="PIRSF" id="PIRSF004505">
    <property type="entry name" value="MT_bac"/>
    <property type="match status" value="1"/>
</dbReference>
<dbReference type="Pfam" id="PF02590">
    <property type="entry name" value="SPOUT_MTase"/>
    <property type="match status" value="1"/>
</dbReference>
<proteinExistence type="inferred from homology"/>
<dbReference type="InterPro" id="IPR020604">
    <property type="entry name" value="CTF/NFI_DNA-bd-dom"/>
</dbReference>
<feature type="binding site" evidence="5">
    <location>
        <position position="135"/>
    </location>
    <ligand>
        <name>S-adenosyl-L-methionine</name>
        <dbReference type="ChEBI" id="CHEBI:59789"/>
    </ligand>
</feature>
<evidence type="ECO:0000256" key="5">
    <source>
        <dbReference type="HAMAP-Rule" id="MF_00658"/>
    </source>
</evidence>
<evidence type="ECO:0000256" key="3">
    <source>
        <dbReference type="ARBA" id="ARBA00022691"/>
    </source>
</evidence>
<dbReference type="AlphaFoldDB" id="A0A0N7KYX2"/>
<dbReference type="InterPro" id="IPR029026">
    <property type="entry name" value="tRNA_m1G_MTases_N"/>
</dbReference>
<comment type="function">
    <text evidence="5">Specifically methylates the pseudouridine at position 1915 (m3Psi1915) in 23S rRNA.</text>
</comment>
<comment type="subcellular location">
    <subcellularLocation>
        <location evidence="5">Cytoplasm</location>
    </subcellularLocation>
</comment>
<dbReference type="SUPFAM" id="SSF75217">
    <property type="entry name" value="alpha/beta knot"/>
    <property type="match status" value="1"/>
</dbReference>
<dbReference type="InterPro" id="IPR029028">
    <property type="entry name" value="Alpha/beta_knot_MTases"/>
</dbReference>
<comment type="subunit">
    <text evidence="5">Homodimer.</text>
</comment>
<accession>A0A0N7KYX2</accession>
<dbReference type="PANTHER" id="PTHR33603:SF1">
    <property type="entry name" value="RIBOSOMAL RNA LARGE SUBUNIT METHYLTRANSFERASE H"/>
    <property type="match status" value="1"/>
</dbReference>
<reference evidence="7" key="1">
    <citation type="journal article" date="2015" name="Proc. Natl. Acad. Sci. U.S.A.">
        <title>Bacterial clade with the ribosomal RNA operon on a small plasmid rather than the chromosome.</title>
        <authorList>
            <person name="Anda M."/>
            <person name="Ohtsubo Y."/>
            <person name="Okubo T."/>
            <person name="Sugawara M."/>
            <person name="Nagata Y."/>
            <person name="Tsuda M."/>
            <person name="Minamisawa K."/>
            <person name="Mitsui H."/>
        </authorList>
    </citation>
    <scope>NUCLEOTIDE SEQUENCE</scope>
    <source>
        <strain evidence="7">DSM 15513</strain>
    </source>
</reference>
<evidence type="ECO:0000259" key="6">
    <source>
        <dbReference type="PROSITE" id="PS51080"/>
    </source>
</evidence>
<dbReference type="HAMAP" id="MF_00658">
    <property type="entry name" value="23SrRNA_methyltr_H"/>
    <property type="match status" value="1"/>
</dbReference>
<feature type="binding site" evidence="5">
    <location>
        <begin position="154"/>
        <end position="159"/>
    </location>
    <ligand>
        <name>S-adenosyl-L-methionine</name>
        <dbReference type="ChEBI" id="CHEBI:59789"/>
    </ligand>
</feature>
<evidence type="ECO:0000256" key="4">
    <source>
        <dbReference type="ARBA" id="ARBA00038303"/>
    </source>
</evidence>
<dbReference type="CDD" id="cd18081">
    <property type="entry name" value="RlmH-like"/>
    <property type="match status" value="1"/>
</dbReference>
<feature type="domain" description="CTF/NF-I" evidence="6">
    <location>
        <begin position="1"/>
        <end position="187"/>
    </location>
</feature>
<dbReference type="Gene3D" id="3.40.1280.10">
    <property type="match status" value="1"/>
</dbReference>
<comment type="catalytic activity">
    <reaction evidence="5">
        <text>pseudouridine(1915) in 23S rRNA + S-adenosyl-L-methionine = N(3)-methylpseudouridine(1915) in 23S rRNA + S-adenosyl-L-homocysteine + H(+)</text>
        <dbReference type="Rhea" id="RHEA:42752"/>
        <dbReference type="Rhea" id="RHEA-COMP:10221"/>
        <dbReference type="Rhea" id="RHEA-COMP:10222"/>
        <dbReference type="ChEBI" id="CHEBI:15378"/>
        <dbReference type="ChEBI" id="CHEBI:57856"/>
        <dbReference type="ChEBI" id="CHEBI:59789"/>
        <dbReference type="ChEBI" id="CHEBI:65314"/>
        <dbReference type="ChEBI" id="CHEBI:74486"/>
        <dbReference type="EC" id="2.1.1.177"/>
    </reaction>
</comment>
<dbReference type="InterPro" id="IPR003742">
    <property type="entry name" value="RlmH-like"/>
</dbReference>
<dbReference type="EC" id="2.1.1.177" evidence="5"/>
<gene>
    <name evidence="5" type="primary">rlmH</name>
</gene>
<keyword evidence="5" id="KW-0698">rRNA processing</keyword>
<organism evidence="7">
    <name type="scientific">Fulvimarina pelagi</name>
    <dbReference type="NCBI Taxonomy" id="217511"/>
    <lineage>
        <taxon>Bacteria</taxon>
        <taxon>Pseudomonadati</taxon>
        <taxon>Pseudomonadota</taxon>
        <taxon>Alphaproteobacteria</taxon>
        <taxon>Hyphomicrobiales</taxon>
        <taxon>Aurantimonadaceae</taxon>
        <taxon>Fulvimarina</taxon>
    </lineage>
</organism>
<sequence>MPADIWHKRVKRVDVLERAIAAGWFWLMRISIAAIGRLKRGPENELFERYVDRLKKAGPQVGLEWQALSEFPESREQDAKAKRADEAAQLKAVAGEGARLVTLDERGRTLTSQEFAEILGAWRDDSVRDCALVIGGPDGLDGGLRQSADLALSLGRMTFPHQIARILLVEQLYRAVTILAGHPYHRS</sequence>
<keyword evidence="5" id="KW-0963">Cytoplasm</keyword>
<feature type="binding site" evidence="5">
    <location>
        <position position="103"/>
    </location>
    <ligand>
        <name>S-adenosyl-L-methionine</name>
        <dbReference type="ChEBI" id="CHEBI:59789"/>
    </ligand>
</feature>
<evidence type="ECO:0000313" key="7">
    <source>
        <dbReference type="EMBL" id="BAT30913.1"/>
    </source>
</evidence>
<protein>
    <recommendedName>
        <fullName evidence="5">Ribosomal RNA large subunit methyltransferase H</fullName>
        <ecNumber evidence="5">2.1.1.177</ecNumber>
    </recommendedName>
    <alternativeName>
        <fullName evidence="5">23S rRNA (pseudouridine1915-N3)-methyltransferase</fullName>
    </alternativeName>
    <alternativeName>
        <fullName evidence="5">23S rRNA m3Psi1915 methyltransferase</fullName>
    </alternativeName>
    <alternativeName>
        <fullName evidence="5">rRNA (pseudouridine-N3-)-methyltransferase RlmH</fullName>
    </alternativeName>
</protein>
<keyword evidence="2 5" id="KW-0808">Transferase</keyword>